<reference evidence="4" key="4">
    <citation type="submission" date="2025-09" db="UniProtKB">
        <authorList>
            <consortium name="Ensembl"/>
        </authorList>
    </citation>
    <scope>IDENTIFICATION</scope>
</reference>
<evidence type="ECO:0000313" key="4">
    <source>
        <dbReference type="Ensembl" id="ENSCINP00000011770.3"/>
    </source>
</evidence>
<keyword evidence="2" id="KW-0576">Peroxisome</keyword>
<keyword evidence="3" id="KW-0413">Isomerase</keyword>
<dbReference type="Gene3D" id="1.10.12.10">
    <property type="entry name" value="Lyase 2-enoyl-coa Hydratase, Chain A, domain 2"/>
    <property type="match status" value="1"/>
</dbReference>
<organism evidence="4 5">
    <name type="scientific">Ciona intestinalis</name>
    <name type="common">Transparent sea squirt</name>
    <name type="synonym">Ascidia intestinalis</name>
    <dbReference type="NCBI Taxonomy" id="7719"/>
    <lineage>
        <taxon>Eukaryota</taxon>
        <taxon>Metazoa</taxon>
        <taxon>Chordata</taxon>
        <taxon>Tunicata</taxon>
        <taxon>Ascidiacea</taxon>
        <taxon>Phlebobranchia</taxon>
        <taxon>Cionidae</taxon>
        <taxon>Ciona</taxon>
    </lineage>
</organism>
<dbReference type="HOGENOM" id="CLU_1980827_0_0_1"/>
<sequence length="126" mass="14633">MTPEACSSYTFPKIMGYAKANEMLLFNRMFSAHEAYIAGLVTEVFPKEVFIAEVQKRVEELIDNPIKSLVYGKQLIRGPEIPLLLKVNDQELERLDERHQSGDMTLQREKFFEARKKIKEARKAKL</sequence>
<evidence type="ECO:0000256" key="1">
    <source>
        <dbReference type="ARBA" id="ARBA00004275"/>
    </source>
</evidence>
<dbReference type="InParanoid" id="F6WQJ7"/>
<reference evidence="4" key="2">
    <citation type="journal article" date="2008" name="Genome Biol.">
        <title>Improved genome assembly and evidence-based global gene model set for the chordate Ciona intestinalis: new insight into intron and operon populations.</title>
        <authorList>
            <person name="Satou Y."/>
            <person name="Mineta K."/>
            <person name="Ogasawara M."/>
            <person name="Sasakura Y."/>
            <person name="Shoguchi E."/>
            <person name="Ueno K."/>
            <person name="Yamada L."/>
            <person name="Matsumoto J."/>
            <person name="Wasserscheid J."/>
            <person name="Dewar K."/>
            <person name="Wiley G.B."/>
            <person name="Macmil S.L."/>
            <person name="Roe B.A."/>
            <person name="Zeller R.W."/>
            <person name="Hastings K.E."/>
            <person name="Lemaire P."/>
            <person name="Lindquist E."/>
            <person name="Endo T."/>
            <person name="Hotta K."/>
            <person name="Inaba K."/>
        </authorList>
    </citation>
    <scope>NUCLEOTIDE SEQUENCE [LARGE SCALE GENOMIC DNA]</scope>
    <source>
        <strain evidence="4">wild type</strain>
    </source>
</reference>
<dbReference type="InterPro" id="IPR014748">
    <property type="entry name" value="Enoyl-CoA_hydra_C"/>
</dbReference>
<dbReference type="STRING" id="7719.ENSCINP00000011770"/>
<dbReference type="AlphaFoldDB" id="F6WQJ7"/>
<comment type="subcellular location">
    <subcellularLocation>
        <location evidence="1">Peroxisome</location>
    </subcellularLocation>
</comment>
<dbReference type="CDD" id="cd06558">
    <property type="entry name" value="crotonase-like"/>
    <property type="match status" value="1"/>
</dbReference>
<dbReference type="Gene3D" id="3.90.226.10">
    <property type="entry name" value="2-enoyl-CoA Hydratase, Chain A, domain 1"/>
    <property type="match status" value="1"/>
</dbReference>
<reference evidence="4" key="3">
    <citation type="submission" date="2025-08" db="UniProtKB">
        <authorList>
            <consortium name="Ensembl"/>
        </authorList>
    </citation>
    <scope>IDENTIFICATION</scope>
</reference>
<dbReference type="InterPro" id="IPR051053">
    <property type="entry name" value="ECH/Chromodomain_protein"/>
</dbReference>
<dbReference type="OMA" id="VNTIECE"/>
<dbReference type="GeneTree" id="ENSGT00940000168171"/>
<evidence type="ECO:0000256" key="3">
    <source>
        <dbReference type="ARBA" id="ARBA00023235"/>
    </source>
</evidence>
<dbReference type="PANTHER" id="PTHR43684:SF1">
    <property type="entry name" value="ENOYL-COA DELTA ISOMERASE 2"/>
    <property type="match status" value="1"/>
</dbReference>
<keyword evidence="5" id="KW-1185">Reference proteome</keyword>
<dbReference type="Pfam" id="PF00378">
    <property type="entry name" value="ECH_1"/>
    <property type="match status" value="1"/>
</dbReference>
<dbReference type="InterPro" id="IPR029045">
    <property type="entry name" value="ClpP/crotonase-like_dom_sf"/>
</dbReference>
<accession>F6WQJ7</accession>
<reference evidence="5" key="1">
    <citation type="journal article" date="2002" name="Science">
        <title>The draft genome of Ciona intestinalis: insights into chordate and vertebrate origins.</title>
        <authorList>
            <person name="Dehal P."/>
            <person name="Satou Y."/>
            <person name="Campbell R.K."/>
            <person name="Chapman J."/>
            <person name="Degnan B."/>
            <person name="De Tomaso A."/>
            <person name="Davidson B."/>
            <person name="Di Gregorio A."/>
            <person name="Gelpke M."/>
            <person name="Goodstein D.M."/>
            <person name="Harafuji N."/>
            <person name="Hastings K.E."/>
            <person name="Ho I."/>
            <person name="Hotta K."/>
            <person name="Huang W."/>
            <person name="Kawashima T."/>
            <person name="Lemaire P."/>
            <person name="Martinez D."/>
            <person name="Meinertzhagen I.A."/>
            <person name="Necula S."/>
            <person name="Nonaka M."/>
            <person name="Putnam N."/>
            <person name="Rash S."/>
            <person name="Saiga H."/>
            <person name="Satake M."/>
            <person name="Terry A."/>
            <person name="Yamada L."/>
            <person name="Wang H.G."/>
            <person name="Awazu S."/>
            <person name="Azumi K."/>
            <person name="Boore J."/>
            <person name="Branno M."/>
            <person name="Chin-Bow S."/>
            <person name="DeSantis R."/>
            <person name="Doyle S."/>
            <person name="Francino P."/>
            <person name="Keys D.N."/>
            <person name="Haga S."/>
            <person name="Hayashi H."/>
            <person name="Hino K."/>
            <person name="Imai K.S."/>
            <person name="Inaba K."/>
            <person name="Kano S."/>
            <person name="Kobayashi K."/>
            <person name="Kobayashi M."/>
            <person name="Lee B.I."/>
            <person name="Makabe K.W."/>
            <person name="Manohar C."/>
            <person name="Matassi G."/>
            <person name="Medina M."/>
            <person name="Mochizuki Y."/>
            <person name="Mount S."/>
            <person name="Morishita T."/>
            <person name="Miura S."/>
            <person name="Nakayama A."/>
            <person name="Nishizaka S."/>
            <person name="Nomoto H."/>
            <person name="Ohta F."/>
            <person name="Oishi K."/>
            <person name="Rigoutsos I."/>
            <person name="Sano M."/>
            <person name="Sasaki A."/>
            <person name="Sasakura Y."/>
            <person name="Shoguchi E."/>
            <person name="Shin-i T."/>
            <person name="Spagnuolo A."/>
            <person name="Stainier D."/>
            <person name="Suzuki M.M."/>
            <person name="Tassy O."/>
            <person name="Takatori N."/>
            <person name="Tokuoka M."/>
            <person name="Yagi K."/>
            <person name="Yoshizaki F."/>
            <person name="Wada S."/>
            <person name="Zhang C."/>
            <person name="Hyatt P.D."/>
            <person name="Larimer F."/>
            <person name="Detter C."/>
            <person name="Doggett N."/>
            <person name="Glavina T."/>
            <person name="Hawkins T."/>
            <person name="Richardson P."/>
            <person name="Lucas S."/>
            <person name="Kohara Y."/>
            <person name="Levine M."/>
            <person name="Satoh N."/>
            <person name="Rokhsar D.S."/>
        </authorList>
    </citation>
    <scope>NUCLEOTIDE SEQUENCE [LARGE SCALE GENOMIC DNA]</scope>
</reference>
<proteinExistence type="predicted"/>
<name>F6WQJ7_CIOIN</name>
<dbReference type="Proteomes" id="UP000008144">
    <property type="component" value="Chromosome 3"/>
</dbReference>
<dbReference type="InterPro" id="IPR001753">
    <property type="entry name" value="Enoyl-CoA_hydra/iso"/>
</dbReference>
<dbReference type="GO" id="GO:0004165">
    <property type="term" value="F:delta(3)-delta(2)-enoyl-CoA isomerase activity"/>
    <property type="evidence" value="ECO:0000318"/>
    <property type="project" value="GO_Central"/>
</dbReference>
<dbReference type="Ensembl" id="ENSCINT00000011770.3">
    <property type="protein sequence ID" value="ENSCINP00000011770.3"/>
    <property type="gene ID" value="ENSCING00000005696.3"/>
</dbReference>
<dbReference type="SUPFAM" id="SSF52096">
    <property type="entry name" value="ClpP/crotonase"/>
    <property type="match status" value="1"/>
</dbReference>
<dbReference type="EMBL" id="EAAA01001712">
    <property type="status" value="NOT_ANNOTATED_CDS"/>
    <property type="molecule type" value="Genomic_DNA"/>
</dbReference>
<evidence type="ECO:0000256" key="2">
    <source>
        <dbReference type="ARBA" id="ARBA00023140"/>
    </source>
</evidence>
<evidence type="ECO:0000313" key="5">
    <source>
        <dbReference type="Proteomes" id="UP000008144"/>
    </source>
</evidence>
<dbReference type="PANTHER" id="PTHR43684">
    <property type="match status" value="1"/>
</dbReference>
<dbReference type="GO" id="GO:0005739">
    <property type="term" value="C:mitochondrion"/>
    <property type="evidence" value="ECO:0000318"/>
    <property type="project" value="GO_Central"/>
</dbReference>
<protein>
    <submittedName>
        <fullName evidence="4">Uncharacterized protein</fullName>
    </submittedName>
</protein>
<dbReference type="GO" id="GO:0005777">
    <property type="term" value="C:peroxisome"/>
    <property type="evidence" value="ECO:0000318"/>
    <property type="project" value="GO_Central"/>
</dbReference>